<dbReference type="Gene3D" id="3.90.1310.10">
    <property type="entry name" value="Penicillin-binding protein 2a (Domain 2)"/>
    <property type="match status" value="1"/>
</dbReference>
<keyword evidence="7 14" id="KW-0812">Transmembrane</keyword>
<evidence type="ECO:0000256" key="9">
    <source>
        <dbReference type="ARBA" id="ARBA00022960"/>
    </source>
</evidence>
<dbReference type="GO" id="GO:0071555">
    <property type="term" value="P:cell wall organization"/>
    <property type="evidence" value="ECO:0007669"/>
    <property type="project" value="UniProtKB-KW"/>
</dbReference>
<dbReference type="Gene3D" id="3.30.1390.30">
    <property type="entry name" value="Penicillin-binding protein 2a, domain 3"/>
    <property type="match status" value="1"/>
</dbReference>
<evidence type="ECO:0000256" key="11">
    <source>
        <dbReference type="ARBA" id="ARBA00022989"/>
    </source>
</evidence>
<comment type="pathway">
    <text evidence="14">Cell wall biogenesis; peptidoglycan biosynthesis.</text>
</comment>
<dbReference type="OrthoDB" id="9766847at2"/>
<evidence type="ECO:0000256" key="6">
    <source>
        <dbReference type="ARBA" id="ARBA00022670"/>
    </source>
</evidence>
<dbReference type="RefSeq" id="WP_136852989.1">
    <property type="nucleotide sequence ID" value="NZ_SWCI01000004.1"/>
</dbReference>
<dbReference type="InterPro" id="IPR036138">
    <property type="entry name" value="PBP_dimer_sf"/>
</dbReference>
<dbReference type="NCBIfam" id="TIGR03423">
    <property type="entry name" value="pbp2_mrdA"/>
    <property type="match status" value="1"/>
</dbReference>
<feature type="transmembrane region" description="Helical" evidence="14">
    <location>
        <begin position="23"/>
        <end position="44"/>
    </location>
</feature>
<organism evidence="17 18">
    <name type="scientific">Ferrimonas sediminicola</name>
    <dbReference type="NCBI Taxonomy" id="2569538"/>
    <lineage>
        <taxon>Bacteria</taxon>
        <taxon>Pseudomonadati</taxon>
        <taxon>Pseudomonadota</taxon>
        <taxon>Gammaproteobacteria</taxon>
        <taxon>Alteromonadales</taxon>
        <taxon>Ferrimonadaceae</taxon>
        <taxon>Ferrimonas</taxon>
    </lineage>
</organism>
<comment type="similarity">
    <text evidence="14">Belongs to the transpeptidase family. MrdA subfamily.</text>
</comment>
<name>A0A4U1BFM2_9GAMM</name>
<keyword evidence="10 14" id="KW-0573">Peptidoglycan synthesis</keyword>
<dbReference type="EC" id="3.4.16.4" evidence="14"/>
<gene>
    <name evidence="14 17" type="primary">mrdA</name>
    <name evidence="17" type="ORF">FCL40_09200</name>
</gene>
<dbReference type="InterPro" id="IPR001460">
    <property type="entry name" value="PCN-bd_Tpept"/>
</dbReference>
<evidence type="ECO:0000256" key="4">
    <source>
        <dbReference type="ARBA" id="ARBA00022519"/>
    </source>
</evidence>
<reference evidence="17 18" key="1">
    <citation type="submission" date="2019-04" db="EMBL/GenBank/DDBJ databases">
        <authorList>
            <person name="Hwang J.C."/>
        </authorList>
    </citation>
    <scope>NUCLEOTIDE SEQUENCE [LARGE SCALE GENOMIC DNA]</scope>
    <source>
        <strain evidence="17 18">IMCC35001</strain>
    </source>
</reference>
<keyword evidence="3 14" id="KW-1003">Cell membrane</keyword>
<evidence type="ECO:0000259" key="16">
    <source>
        <dbReference type="Pfam" id="PF03717"/>
    </source>
</evidence>
<keyword evidence="4 14" id="KW-0997">Cell inner membrane</keyword>
<comment type="caution">
    <text evidence="14">Lacks conserved residue(s) required for the propagation of feature annotation.</text>
</comment>
<comment type="function">
    <text evidence="14">Catalyzes cross-linking of the peptidoglycan cell wall.</text>
</comment>
<dbReference type="GO" id="GO:0008360">
    <property type="term" value="P:regulation of cell shape"/>
    <property type="evidence" value="ECO:0007669"/>
    <property type="project" value="UniProtKB-KW"/>
</dbReference>
<dbReference type="InterPro" id="IPR017790">
    <property type="entry name" value="Penicillin-binding_protein_2"/>
</dbReference>
<keyword evidence="18" id="KW-1185">Reference proteome</keyword>
<evidence type="ECO:0000313" key="17">
    <source>
        <dbReference type="EMBL" id="TKB49487.1"/>
    </source>
</evidence>
<comment type="subcellular location">
    <subcellularLocation>
        <location evidence="14">Cell inner membrane</location>
        <topology evidence="14">Single-pass membrane protein</topology>
    </subcellularLocation>
    <subcellularLocation>
        <location evidence="2">Cell membrane</location>
    </subcellularLocation>
    <subcellularLocation>
        <location evidence="1">Membrane</location>
        <topology evidence="1">Single-pass membrane protein</topology>
    </subcellularLocation>
</comment>
<evidence type="ECO:0000256" key="10">
    <source>
        <dbReference type="ARBA" id="ARBA00022984"/>
    </source>
</evidence>
<evidence type="ECO:0000256" key="3">
    <source>
        <dbReference type="ARBA" id="ARBA00022475"/>
    </source>
</evidence>
<dbReference type="Proteomes" id="UP000305674">
    <property type="component" value="Unassembled WGS sequence"/>
</dbReference>
<keyword evidence="5 14" id="KW-0121">Carboxypeptidase</keyword>
<proteinExistence type="inferred from homology"/>
<dbReference type="PANTHER" id="PTHR30627">
    <property type="entry name" value="PEPTIDOGLYCAN D,D-TRANSPEPTIDASE"/>
    <property type="match status" value="1"/>
</dbReference>
<evidence type="ECO:0000256" key="14">
    <source>
        <dbReference type="HAMAP-Rule" id="MF_02081"/>
    </source>
</evidence>
<dbReference type="PANTHER" id="PTHR30627:SF2">
    <property type="entry name" value="PEPTIDOGLYCAN D,D-TRANSPEPTIDASE MRDA"/>
    <property type="match status" value="1"/>
</dbReference>
<evidence type="ECO:0000256" key="2">
    <source>
        <dbReference type="ARBA" id="ARBA00004236"/>
    </source>
</evidence>
<keyword evidence="8 14" id="KW-0378">Hydrolase</keyword>
<protein>
    <recommendedName>
        <fullName evidence="14">Peptidoglycan D,D-transpeptidase MrdA</fullName>
        <ecNumber evidence="14">3.4.16.4</ecNumber>
    </recommendedName>
    <alternativeName>
        <fullName evidence="14">Penicillin-binding protein 2</fullName>
        <shortName evidence="14">PBP-2</shortName>
    </alternativeName>
</protein>
<dbReference type="Pfam" id="PF03717">
    <property type="entry name" value="PBP_dimer"/>
    <property type="match status" value="1"/>
</dbReference>
<dbReference type="InterPro" id="IPR005311">
    <property type="entry name" value="PBP_dimer"/>
</dbReference>
<evidence type="ECO:0000256" key="7">
    <source>
        <dbReference type="ARBA" id="ARBA00022692"/>
    </source>
</evidence>
<dbReference type="EMBL" id="SWCI01000004">
    <property type="protein sequence ID" value="TKB49487.1"/>
    <property type="molecule type" value="Genomic_DNA"/>
</dbReference>
<evidence type="ECO:0000256" key="5">
    <source>
        <dbReference type="ARBA" id="ARBA00022645"/>
    </source>
</evidence>
<keyword evidence="11 14" id="KW-1133">Transmembrane helix</keyword>
<evidence type="ECO:0000313" key="18">
    <source>
        <dbReference type="Proteomes" id="UP000305674"/>
    </source>
</evidence>
<keyword evidence="13 14" id="KW-0961">Cell wall biogenesis/degradation</keyword>
<dbReference type="GO" id="GO:0071972">
    <property type="term" value="F:peptidoglycan L,D-transpeptidase activity"/>
    <property type="evidence" value="ECO:0007669"/>
    <property type="project" value="TreeGrafter"/>
</dbReference>
<keyword evidence="12 14" id="KW-0472">Membrane</keyword>
<dbReference type="AlphaFoldDB" id="A0A4U1BFM2"/>
<dbReference type="GO" id="GO:0008658">
    <property type="term" value="F:penicillin binding"/>
    <property type="evidence" value="ECO:0007669"/>
    <property type="project" value="UniProtKB-UniRule"/>
</dbReference>
<dbReference type="SUPFAM" id="SSF56519">
    <property type="entry name" value="Penicillin binding protein dimerisation domain"/>
    <property type="match status" value="1"/>
</dbReference>
<comment type="catalytic activity">
    <reaction evidence="14">
        <text>Preferential cleavage: (Ac)2-L-Lys-D-Ala-|-D-Ala. Also transpeptidation of peptidyl-alanyl moieties that are N-acyl substituents of D-alanine.</text>
        <dbReference type="EC" id="3.4.16.4"/>
    </reaction>
</comment>
<feature type="domain" description="Penicillin-binding protein transpeptidase" evidence="15">
    <location>
        <begin position="273"/>
        <end position="604"/>
    </location>
</feature>
<dbReference type="GO" id="GO:0006508">
    <property type="term" value="P:proteolysis"/>
    <property type="evidence" value="ECO:0007669"/>
    <property type="project" value="UniProtKB-KW"/>
</dbReference>
<dbReference type="GO" id="GO:0009002">
    <property type="term" value="F:serine-type D-Ala-D-Ala carboxypeptidase activity"/>
    <property type="evidence" value="ECO:0007669"/>
    <property type="project" value="UniProtKB-UniRule"/>
</dbReference>
<dbReference type="Pfam" id="PF00905">
    <property type="entry name" value="Transpeptidase"/>
    <property type="match status" value="1"/>
</dbReference>
<evidence type="ECO:0000256" key="12">
    <source>
        <dbReference type="ARBA" id="ARBA00023136"/>
    </source>
</evidence>
<evidence type="ECO:0000256" key="1">
    <source>
        <dbReference type="ARBA" id="ARBA00004167"/>
    </source>
</evidence>
<dbReference type="HAMAP" id="MF_02081">
    <property type="entry name" value="MrdA_transpept"/>
    <property type="match status" value="1"/>
</dbReference>
<accession>A0A4U1BFM2</accession>
<sequence length="622" mass="69796">MRFYQRTKIRDDAAEAALFRRRAVVSLFGVLALIGVLLSNLYVIQVVDHSEYQTRSNDNRIRVIPVAPNRGLIYDRNGVLLAENQPVYSLEVIPEQASNLDASLAELSRIFAIPESDQQEFLERIKARKRFKSTTLLSQLTEAQVAKFSVNQHRFPGFQIAAGLKRFYPYRDSLTHALGYVARINSNDVANLEIEGKAARYAATKDIGKLGVERFYEDQLHGTPGLQEVEVNSRGRVVRTLNASAPRAGEDLYLSLDLSLQKRAQELLEGHRGALVAIDPRDGGILAMVSNPSYDPNLFVHGISGKDYRSLLNDRSRPLINRATQGQYAPASTVKPMLALVGLEEGKITEKTRIWDPGWWQIPGVDRKYRNWKRWGHGWVDVYDALVKSNDTYFYELAYNMGIDTISRYMLEFGFGQYSGVDLKEESAGIMPSRDWKQVRYKEPWYIGDTISVGIGQGYWTTTPLQLTEALTVLINRGRHFTPHLLRAKGQDGQLELTEPSEHRPLVLKNTKAWDIVHKAMIQTAKKRFADAPYTAAIKTGTAQVFGLAEDAKYEKDKIAEHLRDNALIIGYAPAENPTIALTVVLENAGWGGANAGPIARALLDHYLAPEDGATRQEIAKQ</sequence>
<evidence type="ECO:0000256" key="8">
    <source>
        <dbReference type="ARBA" id="ARBA00022801"/>
    </source>
</evidence>
<dbReference type="InterPro" id="IPR012338">
    <property type="entry name" value="Beta-lactam/transpept-like"/>
</dbReference>
<dbReference type="SUPFAM" id="SSF56601">
    <property type="entry name" value="beta-lactamase/transpeptidase-like"/>
    <property type="match status" value="1"/>
</dbReference>
<feature type="domain" description="Penicillin-binding protein dimerisation" evidence="16">
    <location>
        <begin position="66"/>
        <end position="241"/>
    </location>
</feature>
<dbReference type="GO" id="GO:0005886">
    <property type="term" value="C:plasma membrane"/>
    <property type="evidence" value="ECO:0007669"/>
    <property type="project" value="UniProtKB-SubCell"/>
</dbReference>
<dbReference type="GO" id="GO:0009252">
    <property type="term" value="P:peptidoglycan biosynthetic process"/>
    <property type="evidence" value="ECO:0007669"/>
    <property type="project" value="UniProtKB-UniRule"/>
</dbReference>
<evidence type="ECO:0000256" key="13">
    <source>
        <dbReference type="ARBA" id="ARBA00023316"/>
    </source>
</evidence>
<dbReference type="Gene3D" id="3.40.710.10">
    <property type="entry name" value="DD-peptidase/beta-lactamase superfamily"/>
    <property type="match status" value="1"/>
</dbReference>
<feature type="active site" description="Acyl-ester intermediate" evidence="14">
    <location>
        <position position="332"/>
    </location>
</feature>
<evidence type="ECO:0000259" key="15">
    <source>
        <dbReference type="Pfam" id="PF00905"/>
    </source>
</evidence>
<keyword evidence="9 14" id="KW-0133">Cell shape</keyword>
<keyword evidence="6 14" id="KW-0645">Protease</keyword>
<dbReference type="UniPathway" id="UPA00219"/>
<dbReference type="InterPro" id="IPR050515">
    <property type="entry name" value="Beta-lactam/transpept"/>
</dbReference>
<comment type="caution">
    <text evidence="17">The sequence shown here is derived from an EMBL/GenBank/DDBJ whole genome shotgun (WGS) entry which is preliminary data.</text>
</comment>